<name>A0ABW3FT70_9PSEU</name>
<dbReference type="Pfam" id="PF13460">
    <property type="entry name" value="NAD_binding_10"/>
    <property type="match status" value="1"/>
</dbReference>
<reference evidence="3" key="1">
    <citation type="journal article" date="2019" name="Int. J. Syst. Evol. Microbiol.">
        <title>The Global Catalogue of Microorganisms (GCM) 10K type strain sequencing project: providing services to taxonomists for standard genome sequencing and annotation.</title>
        <authorList>
            <consortium name="The Broad Institute Genomics Platform"/>
            <consortium name="The Broad Institute Genome Sequencing Center for Infectious Disease"/>
            <person name="Wu L."/>
            <person name="Ma J."/>
        </authorList>
    </citation>
    <scope>NUCLEOTIDE SEQUENCE [LARGE SCALE GENOMIC DNA]</scope>
    <source>
        <strain evidence="3">CCUG 56401</strain>
    </source>
</reference>
<dbReference type="InterPro" id="IPR016040">
    <property type="entry name" value="NAD(P)-bd_dom"/>
</dbReference>
<evidence type="ECO:0000259" key="1">
    <source>
        <dbReference type="Pfam" id="PF13460"/>
    </source>
</evidence>
<dbReference type="PANTHER" id="PTHR15020:SF50">
    <property type="entry name" value="UPF0659 PROTEIN YMR090W"/>
    <property type="match status" value="1"/>
</dbReference>
<organism evidence="2 3">
    <name type="scientific">Saccharopolyspora rosea</name>
    <dbReference type="NCBI Taxonomy" id="524884"/>
    <lineage>
        <taxon>Bacteria</taxon>
        <taxon>Bacillati</taxon>
        <taxon>Actinomycetota</taxon>
        <taxon>Actinomycetes</taxon>
        <taxon>Pseudonocardiales</taxon>
        <taxon>Pseudonocardiaceae</taxon>
        <taxon>Saccharopolyspora</taxon>
    </lineage>
</organism>
<protein>
    <submittedName>
        <fullName evidence="2">SDR family oxidoreductase</fullName>
    </submittedName>
</protein>
<evidence type="ECO:0000313" key="2">
    <source>
        <dbReference type="EMBL" id="MFD0921774.1"/>
    </source>
</evidence>
<dbReference type="EMBL" id="JBHTIW010000015">
    <property type="protein sequence ID" value="MFD0921774.1"/>
    <property type="molecule type" value="Genomic_DNA"/>
</dbReference>
<feature type="domain" description="NAD(P)-binding" evidence="1">
    <location>
        <begin position="7"/>
        <end position="191"/>
    </location>
</feature>
<dbReference type="CDD" id="cd05243">
    <property type="entry name" value="SDR_a5"/>
    <property type="match status" value="1"/>
</dbReference>
<dbReference type="InterPro" id="IPR036291">
    <property type="entry name" value="NAD(P)-bd_dom_sf"/>
</dbReference>
<gene>
    <name evidence="2" type="ORF">ACFQ16_18685</name>
</gene>
<proteinExistence type="predicted"/>
<accession>A0ABW3FT70</accession>
<dbReference type="SUPFAM" id="SSF51735">
    <property type="entry name" value="NAD(P)-binding Rossmann-fold domains"/>
    <property type="match status" value="1"/>
</dbReference>
<dbReference type="Proteomes" id="UP001597018">
    <property type="component" value="Unassembled WGS sequence"/>
</dbReference>
<dbReference type="Gene3D" id="3.40.50.720">
    <property type="entry name" value="NAD(P)-binding Rossmann-like Domain"/>
    <property type="match status" value="1"/>
</dbReference>
<keyword evidence="3" id="KW-1185">Reference proteome</keyword>
<comment type="caution">
    <text evidence="2">The sequence shown here is derived from an EMBL/GenBank/DDBJ whole genome shotgun (WGS) entry which is preliminary data.</text>
</comment>
<evidence type="ECO:0000313" key="3">
    <source>
        <dbReference type="Proteomes" id="UP001597018"/>
    </source>
</evidence>
<dbReference type="PANTHER" id="PTHR15020">
    <property type="entry name" value="FLAVIN REDUCTASE-RELATED"/>
    <property type="match status" value="1"/>
</dbReference>
<sequence length="219" mass="22949">MRVVIAGAHGKIARHLGRLLAERGDSVLGLIRNPDHAAELRADGVEPRLADLELIDAAELAAQLAGADVAVFAAGAGPGSGTPRKDTVDRAASVLLAEACEQAGVRRFLQISAMGTTRPNPPDVGEAFGAYLDAKRAAEADLRRRDLDWTILRPGRLTDDAPTGRVRLGASVERAEVTRADVAAVLLALIGERRSVHRALEVVNGDAPVAEAVEAAVAR</sequence>
<dbReference type="RefSeq" id="WP_263250309.1">
    <property type="nucleotide sequence ID" value="NZ_BAABLT010000040.1"/>
</dbReference>